<dbReference type="RefSeq" id="WP_007490034.1">
    <property type="nucleotide sequence ID" value="NZ_KN174171.1"/>
</dbReference>
<comment type="caution">
    <text evidence="2">The sequence shown here is derived from an EMBL/GenBank/DDBJ whole genome shotgun (WGS) entry which is preliminary data.</text>
</comment>
<name>A0A096AYV5_FLAPL</name>
<evidence type="ECO:0000313" key="3">
    <source>
        <dbReference type="Proteomes" id="UP000029585"/>
    </source>
</evidence>
<reference evidence="2 3" key="1">
    <citation type="submission" date="2011-08" db="EMBL/GenBank/DDBJ databases">
        <title>The Genome Sequence of Clostridium orbiscindens 1_3_50AFAA.</title>
        <authorList>
            <consortium name="The Broad Institute Genome Sequencing Platform"/>
            <person name="Earl A."/>
            <person name="Ward D."/>
            <person name="Feldgarden M."/>
            <person name="Gevers D."/>
            <person name="Daigneault M."/>
            <person name="Strauss J."/>
            <person name="Allen-Vercoe E."/>
            <person name="Young S.K."/>
            <person name="Zeng Q."/>
            <person name="Gargeya S."/>
            <person name="Fitzgerald M."/>
            <person name="Haas B."/>
            <person name="Abouelleil A."/>
            <person name="Alvarado L."/>
            <person name="Arachchi H.M."/>
            <person name="Berlin A."/>
            <person name="Brown A."/>
            <person name="Chapman S.B."/>
            <person name="Chen Z."/>
            <person name="Dunbar C."/>
            <person name="Freedman E."/>
            <person name="Gearin G."/>
            <person name="Gellesch M."/>
            <person name="Goldberg J."/>
            <person name="Griggs A."/>
            <person name="Gujja S."/>
            <person name="Heiman D."/>
            <person name="Howarth C."/>
            <person name="Larson L."/>
            <person name="Lui A."/>
            <person name="MacDonald P.J.P."/>
            <person name="Montmayeur A."/>
            <person name="Murphy C."/>
            <person name="Neiman D."/>
            <person name="Pearson M."/>
            <person name="Priest M."/>
            <person name="Roberts A."/>
            <person name="Saif S."/>
            <person name="Shea T."/>
            <person name="Shenoy N."/>
            <person name="Sisk P."/>
            <person name="Stolte C."/>
            <person name="Sykes S."/>
            <person name="Wortman J."/>
            <person name="Nusbaum C."/>
            <person name="Birren B."/>
        </authorList>
    </citation>
    <scope>NUCLEOTIDE SEQUENCE [LARGE SCALE GENOMIC DNA]</scope>
    <source>
        <strain evidence="2 3">1_3_50AFAA</strain>
    </source>
</reference>
<dbReference type="Proteomes" id="UP000029585">
    <property type="component" value="Unassembled WGS sequence"/>
</dbReference>
<keyword evidence="1" id="KW-0732">Signal</keyword>
<keyword evidence="3" id="KW-1185">Reference proteome</keyword>
<evidence type="ECO:0008006" key="4">
    <source>
        <dbReference type="Google" id="ProtNLM"/>
    </source>
</evidence>
<dbReference type="PATRIC" id="fig|742738.3.peg.4303"/>
<dbReference type="EMBL" id="ADLO01000134">
    <property type="protein sequence ID" value="KGF52015.1"/>
    <property type="molecule type" value="Genomic_DNA"/>
</dbReference>
<protein>
    <recommendedName>
        <fullName evidence="4">Ig-like domain-containing protein</fullName>
    </recommendedName>
</protein>
<organism evidence="2 3">
    <name type="scientific">Flavonifractor plautii 1_3_50AFAA</name>
    <dbReference type="NCBI Taxonomy" id="742738"/>
    <lineage>
        <taxon>Bacteria</taxon>
        <taxon>Bacillati</taxon>
        <taxon>Bacillota</taxon>
        <taxon>Clostridia</taxon>
        <taxon>Eubacteriales</taxon>
        <taxon>Oscillospiraceae</taxon>
        <taxon>Flavonifractor</taxon>
    </lineage>
</organism>
<dbReference type="PROSITE" id="PS51257">
    <property type="entry name" value="PROKAR_LIPOPROTEIN"/>
    <property type="match status" value="1"/>
</dbReference>
<sequence length="141" mass="15306">MKKHLLPCLAALFLLLTACGVGHMGVHALEDITDADIVANEMGYSAVLWQSYSDTFSCEASWESFRGVEYLWTLPGNEARTVHVTYAEQECGDYRVVLVLPDDTVVELEEGENTVEVPEGSTWMAVAAAGGGGAFTAQWES</sequence>
<evidence type="ECO:0000313" key="2">
    <source>
        <dbReference type="EMBL" id="KGF52015.1"/>
    </source>
</evidence>
<evidence type="ECO:0000256" key="1">
    <source>
        <dbReference type="SAM" id="SignalP"/>
    </source>
</evidence>
<gene>
    <name evidence="2" type="ORF">HMPREF9460_04190</name>
</gene>
<dbReference type="GeneID" id="63973937"/>
<feature type="signal peptide" evidence="1">
    <location>
        <begin position="1"/>
        <end position="23"/>
    </location>
</feature>
<dbReference type="AlphaFoldDB" id="A0A096AYV5"/>
<accession>A0A096AYV5</accession>
<proteinExistence type="predicted"/>
<dbReference type="HOGENOM" id="CLU_1822861_0_0_9"/>
<feature type="chain" id="PRO_5039602735" description="Ig-like domain-containing protein" evidence="1">
    <location>
        <begin position="24"/>
        <end position="141"/>
    </location>
</feature>